<reference evidence="1 2" key="1">
    <citation type="journal article" date="2016" name="Nat. Commun.">
        <title>Thousands of microbial genomes shed light on interconnected biogeochemical processes in an aquifer system.</title>
        <authorList>
            <person name="Anantharaman K."/>
            <person name="Brown C.T."/>
            <person name="Hug L.A."/>
            <person name="Sharon I."/>
            <person name="Castelle C.J."/>
            <person name="Probst A.J."/>
            <person name="Thomas B.C."/>
            <person name="Singh A."/>
            <person name="Wilkins M.J."/>
            <person name="Karaoz U."/>
            <person name="Brodie E.L."/>
            <person name="Williams K.H."/>
            <person name="Hubbard S.S."/>
            <person name="Banfield J.F."/>
        </authorList>
    </citation>
    <scope>NUCLEOTIDE SEQUENCE [LARGE SCALE GENOMIC DNA]</scope>
</reference>
<evidence type="ECO:0008006" key="3">
    <source>
        <dbReference type="Google" id="ProtNLM"/>
    </source>
</evidence>
<dbReference type="EMBL" id="MHJJ01000014">
    <property type="protein sequence ID" value="OGY65160.1"/>
    <property type="molecule type" value="Genomic_DNA"/>
</dbReference>
<proteinExistence type="predicted"/>
<dbReference type="STRING" id="1798407.A3A16_00470"/>
<dbReference type="Proteomes" id="UP000177942">
    <property type="component" value="Unassembled WGS sequence"/>
</dbReference>
<organism evidence="1 2">
    <name type="scientific">Candidatus Harrisonbacteria bacterium RIFCSPLOWO2_01_FULL_44_18</name>
    <dbReference type="NCBI Taxonomy" id="1798407"/>
    <lineage>
        <taxon>Bacteria</taxon>
        <taxon>Candidatus Harrisoniibacteriota</taxon>
    </lineage>
</organism>
<evidence type="ECO:0000313" key="2">
    <source>
        <dbReference type="Proteomes" id="UP000177942"/>
    </source>
</evidence>
<evidence type="ECO:0000313" key="1">
    <source>
        <dbReference type="EMBL" id="OGY65160.1"/>
    </source>
</evidence>
<dbReference type="AlphaFoldDB" id="A0A1G1ZN23"/>
<protein>
    <recommendedName>
        <fullName evidence="3">LTD domain-containing protein</fullName>
    </recommendedName>
</protein>
<accession>A0A1G1ZN23</accession>
<comment type="caution">
    <text evidence="1">The sequence shown here is derived from an EMBL/GenBank/DDBJ whole genome shotgun (WGS) entry which is preliminary data.</text>
</comment>
<sequence length="286" mass="32176">MHKFIGLILLVVIIGFVFFAYNKLPQYFGRDSDKSDTQKPPAFQSKIKPAPVIVRQEKSAISAVGTVVSNLEKVKISGIRPASSGRNYSEISLSANLQEGEKINITGWQIKSNKAYFFVPRGAEIYEPGGLSAPSDIYLRRGDKARLYSNTSRVGLNFKLNKCIGYLETAGSFTPSLPKNCPRANRSEIVGFSGACQDYSLSLRTCAPANDNPPVPYNDQPCRDFLKTFTYLGCFERYQDDADFLSREWWIWLGDSFGNQADILDPRHDQVRLYDDKGNLVDEYTY</sequence>
<name>A0A1G1ZN23_9BACT</name>
<gene>
    <name evidence="1" type="ORF">A3A16_00470</name>
</gene>